<dbReference type="Proteomes" id="UP001207742">
    <property type="component" value="Unassembled WGS sequence"/>
</dbReference>
<keyword evidence="2" id="KW-1185">Reference proteome</keyword>
<sequence>MLDTLHFTDKIRAILQPLPGVREGICFGTTAFYAKKKLIARMKEDGETLAIHTDDRDTWMTKQPAVFFITEHYRNYAMMLIRLHKVRDKDLEELLIKAWRIQATKTMLKAYDEQ</sequence>
<dbReference type="RefSeq" id="WP_264730690.1">
    <property type="nucleotide sequence ID" value="NZ_JAPDNR010000001.1"/>
</dbReference>
<accession>A0ABT3ILG2</accession>
<evidence type="ECO:0008006" key="3">
    <source>
        <dbReference type="Google" id="ProtNLM"/>
    </source>
</evidence>
<evidence type="ECO:0000313" key="1">
    <source>
        <dbReference type="EMBL" id="MCW3484803.1"/>
    </source>
</evidence>
<reference evidence="1 2" key="1">
    <citation type="submission" date="2022-10" db="EMBL/GenBank/DDBJ databases">
        <title>Chitinophaga nivalis PC15 sp. nov., isolated from Pyeongchang county, South Korea.</title>
        <authorList>
            <person name="Trinh H.N."/>
        </authorList>
    </citation>
    <scope>NUCLEOTIDE SEQUENCE [LARGE SCALE GENOMIC DNA]</scope>
    <source>
        <strain evidence="1 2">PC14</strain>
    </source>
</reference>
<protein>
    <recommendedName>
        <fullName evidence="3">MmcQ/YjbR family DNA-binding protein</fullName>
    </recommendedName>
</protein>
<name>A0ABT3ILG2_9BACT</name>
<evidence type="ECO:0000313" key="2">
    <source>
        <dbReference type="Proteomes" id="UP001207742"/>
    </source>
</evidence>
<comment type="caution">
    <text evidence="1">The sequence shown here is derived from an EMBL/GenBank/DDBJ whole genome shotgun (WGS) entry which is preliminary data.</text>
</comment>
<proteinExistence type="predicted"/>
<organism evidence="1 2">
    <name type="scientific">Chitinophaga nivalis</name>
    <dbReference type="NCBI Taxonomy" id="2991709"/>
    <lineage>
        <taxon>Bacteria</taxon>
        <taxon>Pseudomonadati</taxon>
        <taxon>Bacteroidota</taxon>
        <taxon>Chitinophagia</taxon>
        <taxon>Chitinophagales</taxon>
        <taxon>Chitinophagaceae</taxon>
        <taxon>Chitinophaga</taxon>
    </lineage>
</organism>
<gene>
    <name evidence="1" type="ORF">OL497_12900</name>
</gene>
<dbReference type="EMBL" id="JAPDNS010000001">
    <property type="protein sequence ID" value="MCW3484803.1"/>
    <property type="molecule type" value="Genomic_DNA"/>
</dbReference>